<accession>A0A193LFD9</accession>
<dbReference type="SUPFAM" id="SSF51556">
    <property type="entry name" value="Metallo-dependent hydrolases"/>
    <property type="match status" value="1"/>
</dbReference>
<dbReference type="RefSeq" id="WP_068615240.1">
    <property type="nucleotide sequence ID" value="NZ_CP016268.1"/>
</dbReference>
<dbReference type="PANTHER" id="PTHR43135">
    <property type="entry name" value="ALPHA-D-RIBOSE 1-METHYLPHOSPHONATE 5-TRIPHOSPHATE DIPHOSPHATASE"/>
    <property type="match status" value="1"/>
</dbReference>
<dbReference type="Proteomes" id="UP000092695">
    <property type="component" value="Chromosome"/>
</dbReference>
<dbReference type="AlphaFoldDB" id="A0A193LFD9"/>
<dbReference type="PANTHER" id="PTHR43135:SF3">
    <property type="entry name" value="ALPHA-D-RIBOSE 1-METHYLPHOSPHONATE 5-TRIPHOSPHATE DIPHOSPHATASE"/>
    <property type="match status" value="1"/>
</dbReference>
<keyword evidence="4" id="KW-1185">Reference proteome</keyword>
<feature type="domain" description="Amidohydrolase-related" evidence="2">
    <location>
        <begin position="77"/>
        <end position="420"/>
    </location>
</feature>
<evidence type="ECO:0000313" key="4">
    <source>
        <dbReference type="Proteomes" id="UP000092695"/>
    </source>
</evidence>
<evidence type="ECO:0000313" key="3">
    <source>
        <dbReference type="EMBL" id="ANO51171.1"/>
    </source>
</evidence>
<feature type="signal peptide" evidence="1">
    <location>
        <begin position="1"/>
        <end position="23"/>
    </location>
</feature>
<dbReference type="InterPro" id="IPR051781">
    <property type="entry name" value="Metallo-dep_Hydrolase"/>
</dbReference>
<proteinExistence type="predicted"/>
<organism evidence="3 4">
    <name type="scientific">Woeseia oceani</name>
    <dbReference type="NCBI Taxonomy" id="1548547"/>
    <lineage>
        <taxon>Bacteria</taxon>
        <taxon>Pseudomonadati</taxon>
        <taxon>Pseudomonadota</taxon>
        <taxon>Gammaproteobacteria</taxon>
        <taxon>Woeseiales</taxon>
        <taxon>Woeseiaceae</taxon>
        <taxon>Woeseia</taxon>
    </lineage>
</organism>
<dbReference type="InterPro" id="IPR032466">
    <property type="entry name" value="Metal_Hydrolase"/>
</dbReference>
<sequence>MKTITASVILLACAIASAPAAVADVVYVKAGQLLNPVNGKVMRDAVIQIDGERISAVSQRTADIPADATVIDLSDRFVMPGVMDMHTHLMGHLDNYFFTGYFQSPHRAVIGGVVNAKKTLLAGFTTVRDVGASDYMDVALRDSIDAGEVPGPRMAVAGPALGITGGHADGNSLNHTFAERADGVADGPWEVRRQVRKNVKYGVDHIKFTATGGVFSKGTIPGQTQYSLEEMQALVEEAHTHNRRVVAHAHGTEGIKRAILAGVDSVDHASFLDDEAIRMAKKHGTYLAMDIYNTEYTLAEGKANGVPEENINKDRMVGERQRESFSMAVKAGANMVFATDSGVYPHGDNAKQFSRMVRFGMTPLQALQSATVNAAKLLGWEDRVGQIAPGYYADIIAVDGNPLEDISTLENVGFVMKGGVVYKSE</sequence>
<keyword evidence="1" id="KW-0732">Signal</keyword>
<dbReference type="InterPro" id="IPR006680">
    <property type="entry name" value="Amidohydro-rel"/>
</dbReference>
<feature type="chain" id="PRO_5008260137" evidence="1">
    <location>
        <begin position="24"/>
        <end position="425"/>
    </location>
</feature>
<dbReference type="InterPro" id="IPR057744">
    <property type="entry name" value="OTAase-like"/>
</dbReference>
<evidence type="ECO:0000259" key="2">
    <source>
        <dbReference type="Pfam" id="PF01979"/>
    </source>
</evidence>
<dbReference type="CDD" id="cd01299">
    <property type="entry name" value="Met_dep_hydrolase_A"/>
    <property type="match status" value="1"/>
</dbReference>
<dbReference type="Pfam" id="PF01979">
    <property type="entry name" value="Amidohydro_1"/>
    <property type="match status" value="1"/>
</dbReference>
<dbReference type="Gene3D" id="2.30.40.10">
    <property type="entry name" value="Urease, subunit C, domain 1"/>
    <property type="match status" value="1"/>
</dbReference>
<dbReference type="GO" id="GO:0016810">
    <property type="term" value="F:hydrolase activity, acting on carbon-nitrogen (but not peptide) bonds"/>
    <property type="evidence" value="ECO:0007669"/>
    <property type="project" value="InterPro"/>
</dbReference>
<dbReference type="SUPFAM" id="SSF51338">
    <property type="entry name" value="Composite domain of metallo-dependent hydrolases"/>
    <property type="match status" value="1"/>
</dbReference>
<dbReference type="Gene3D" id="3.20.20.140">
    <property type="entry name" value="Metal-dependent hydrolases"/>
    <property type="match status" value="1"/>
</dbReference>
<protein>
    <submittedName>
        <fullName evidence="3">Xaa-Pro dipeptidase</fullName>
    </submittedName>
</protein>
<dbReference type="KEGG" id="woc:BA177_08110"/>
<dbReference type="OrthoDB" id="9782972at2"/>
<reference evidence="3 4" key="1">
    <citation type="submission" date="2016-06" db="EMBL/GenBank/DDBJ databases">
        <title>Complete genome sequence of a deep-branching marine Gamma Proteobacterium Woeseia oceani type strain XK5.</title>
        <authorList>
            <person name="Mu D."/>
            <person name="Du Z."/>
        </authorList>
    </citation>
    <scope>NUCLEOTIDE SEQUENCE [LARGE SCALE GENOMIC DNA]</scope>
    <source>
        <strain evidence="3 4">XK5</strain>
    </source>
</reference>
<name>A0A193LFD9_9GAMM</name>
<evidence type="ECO:0000256" key="1">
    <source>
        <dbReference type="SAM" id="SignalP"/>
    </source>
</evidence>
<dbReference type="STRING" id="1548547.BA177_08110"/>
<gene>
    <name evidence="3" type="ORF">BA177_08110</name>
</gene>
<dbReference type="EMBL" id="CP016268">
    <property type="protein sequence ID" value="ANO51171.1"/>
    <property type="molecule type" value="Genomic_DNA"/>
</dbReference>
<dbReference type="InterPro" id="IPR011059">
    <property type="entry name" value="Metal-dep_hydrolase_composite"/>
</dbReference>